<keyword evidence="6" id="KW-0378">Hydrolase</keyword>
<dbReference type="SUPFAM" id="SSF55486">
    <property type="entry name" value="Metalloproteases ('zincins'), catalytic domain"/>
    <property type="match status" value="1"/>
</dbReference>
<dbReference type="GO" id="GO:0006508">
    <property type="term" value="P:proteolysis"/>
    <property type="evidence" value="ECO:0007669"/>
    <property type="project" value="UniProtKB-KW"/>
</dbReference>
<dbReference type="InterPro" id="IPR006026">
    <property type="entry name" value="Peptidase_Metallo"/>
</dbReference>
<accession>A0A3M6R2J1</accession>
<keyword evidence="10" id="KW-1133">Transmembrane helix</keyword>
<dbReference type="GO" id="GO:0031012">
    <property type="term" value="C:extracellular matrix"/>
    <property type="evidence" value="ECO:0007669"/>
    <property type="project" value="InterPro"/>
</dbReference>
<evidence type="ECO:0000256" key="8">
    <source>
        <dbReference type="ARBA" id="ARBA00023069"/>
    </source>
</evidence>
<dbReference type="InterPro" id="IPR013783">
    <property type="entry name" value="Ig-like_fold"/>
</dbReference>
<evidence type="ECO:0000256" key="7">
    <source>
        <dbReference type="ARBA" id="ARBA00022833"/>
    </source>
</evidence>
<keyword evidence="4" id="KW-0645">Protease</keyword>
<dbReference type="Gene3D" id="2.60.40.10">
    <property type="entry name" value="Immunoglobulins"/>
    <property type="match status" value="5"/>
</dbReference>
<evidence type="ECO:0000313" key="13">
    <source>
        <dbReference type="Proteomes" id="UP000281171"/>
    </source>
</evidence>
<reference evidence="12 13" key="1">
    <citation type="submission" date="2018-10" db="EMBL/GenBank/DDBJ databases">
        <title>Comamonadaceae CDC group NO-1 genome sequencing and assembly.</title>
        <authorList>
            <person name="Bernier A.-M."/>
            <person name="Bernard K."/>
        </authorList>
    </citation>
    <scope>NUCLEOTIDE SEQUENCE [LARGE SCALE GENOMIC DNA]</scope>
    <source>
        <strain evidence="12 13">NML180581</strain>
    </source>
</reference>
<dbReference type="GO" id="GO:0008270">
    <property type="term" value="F:zinc ion binding"/>
    <property type="evidence" value="ECO:0007669"/>
    <property type="project" value="InterPro"/>
</dbReference>
<dbReference type="EMBL" id="RDQK01000014">
    <property type="protein sequence ID" value="RMX09413.1"/>
    <property type="molecule type" value="Genomic_DNA"/>
</dbReference>
<keyword evidence="8" id="KW-0969">Cilium</keyword>
<name>A0A3M6R2J1_9BURK</name>
<dbReference type="NCBIfam" id="NF012200">
    <property type="entry name" value="choice_anch_D"/>
    <property type="match status" value="5"/>
</dbReference>
<comment type="caution">
    <text evidence="12">The sequence shown here is derived from an EMBL/GenBank/DDBJ whole genome shotgun (WGS) entry which is preliminary data.</text>
</comment>
<dbReference type="PANTHER" id="PTHR23053">
    <property type="entry name" value="DLEC1 DELETED IN LUNG AND ESOPHAGEAL CANCER 1"/>
    <property type="match status" value="1"/>
</dbReference>
<evidence type="ECO:0000256" key="2">
    <source>
        <dbReference type="ARBA" id="ARBA00004496"/>
    </source>
</evidence>
<dbReference type="PANTHER" id="PTHR23053:SF0">
    <property type="entry name" value="HYDROCEPHALUS-INDUCING PROTEIN HOMOLOG"/>
    <property type="match status" value="1"/>
</dbReference>
<dbReference type="GO" id="GO:0005737">
    <property type="term" value="C:cytoplasm"/>
    <property type="evidence" value="ECO:0007669"/>
    <property type="project" value="UniProtKB-SubCell"/>
</dbReference>
<evidence type="ECO:0000256" key="6">
    <source>
        <dbReference type="ARBA" id="ARBA00022801"/>
    </source>
</evidence>
<keyword evidence="5" id="KW-0479">Metal-binding</keyword>
<feature type="domain" description="Peptidase metallopeptidase" evidence="11">
    <location>
        <begin position="88"/>
        <end position="252"/>
    </location>
</feature>
<dbReference type="InterPro" id="IPR033305">
    <property type="entry name" value="Hydin-like"/>
</dbReference>
<dbReference type="InterPro" id="IPR001818">
    <property type="entry name" value="Pept_M10_metallopeptidase"/>
</dbReference>
<keyword evidence="10" id="KW-0812">Transmembrane</keyword>
<evidence type="ECO:0000256" key="5">
    <source>
        <dbReference type="ARBA" id="ARBA00022723"/>
    </source>
</evidence>
<sequence>MAAILGHKLNVVTLVIFSILVIGELMALKRGVGALGLLALCALSALAIPAHALNQTSSAHEVYEEGDFRVMYKAPWKKGLLEKALPFPKVTHGFDGGVVEWYYNDANRPVGYASADEAIAALQSGMQQWQTVCNITFLYKGQTSDLPGIALGTGSDGRNTIGWHDPDHQYYAGVGGVASLNGRVIEGDIWLSSRYVASAKTIAHELGHMLGFDHSKNEGAVMSGPPGASYTTNSSLPLQPDDIEGCKNLYGLRASGTVLPKVVPVGGNFGGVTENTDSAPLSVRLTNEGTASLDLAQAPSVTVPFSIEATGTTCEAGTTLAQNASCDVQVVFRPTALGSVTGELKFKHNGNPTETVIPLTGVGIAAAQPVVELAPDPVDFLVQELNTSAEKTVTVRNTGGAALNLTAIKTVSPPFEVLDSGTCSVGTPVPASGECTVKVRYTPTSAGKHDAFLRLEHNSPSGSTELALTGRGVAPATPSVALERSELDFSGVDVDTSSNKLSLTVKNVGSAKLILNADPVVNGPFELILPGTTCTNGTELAKNATCVFELVFKPTTAGQANGVLEIHHNAAGNPSTVALKGVGVALTPAAHLQPTTLDFGTDTVVGTTSSDQTVTLTNKGKAVLRLTKAPEVNGPFELASGGTCAVNVDIAVNDSCTLLLAFKPSNANTANGTLTLEHNANPNMSTVQLRGKGKAAPVATPKVSHSSLEYGVFEAGNSSAPSSVTLRNDGTASMTLSAAPDLIGLHAASFELVTAGTTCKAGSILAPGDSCVVKVVFKPQAAGIQEAQLRFQHDAAGGETLVHLRGGIVTAPTPVPVLTPLLLLLLSIGLGIVGATVTRRRLSA</sequence>
<dbReference type="Gene3D" id="3.40.390.10">
    <property type="entry name" value="Collagenase (Catalytic Domain)"/>
    <property type="match status" value="1"/>
</dbReference>
<dbReference type="AlphaFoldDB" id="A0A3M6R2J1"/>
<keyword evidence="9" id="KW-0966">Cell projection</keyword>
<dbReference type="GO" id="GO:0004222">
    <property type="term" value="F:metalloendopeptidase activity"/>
    <property type="evidence" value="ECO:0007669"/>
    <property type="project" value="InterPro"/>
</dbReference>
<proteinExistence type="predicted"/>
<comment type="subcellular location">
    <subcellularLocation>
        <location evidence="1">Cell projection</location>
        <location evidence="1">Cilium</location>
    </subcellularLocation>
    <subcellularLocation>
        <location evidence="2">Cytoplasm</location>
    </subcellularLocation>
</comment>
<dbReference type="InterPro" id="IPR024079">
    <property type="entry name" value="MetalloPept_cat_dom_sf"/>
</dbReference>
<evidence type="ECO:0000256" key="4">
    <source>
        <dbReference type="ARBA" id="ARBA00022670"/>
    </source>
</evidence>
<evidence type="ECO:0000256" key="3">
    <source>
        <dbReference type="ARBA" id="ARBA00022490"/>
    </source>
</evidence>
<dbReference type="Pfam" id="PF22544">
    <property type="entry name" value="HYDIN_VesB_CFA65-like_Ig"/>
    <property type="match status" value="2"/>
</dbReference>
<feature type="transmembrane region" description="Helical" evidence="10">
    <location>
        <begin position="817"/>
        <end position="838"/>
    </location>
</feature>
<dbReference type="Pfam" id="PF00413">
    <property type="entry name" value="Peptidase_M10"/>
    <property type="match status" value="1"/>
</dbReference>
<dbReference type="InterPro" id="IPR021190">
    <property type="entry name" value="Pept_M10A"/>
</dbReference>
<keyword evidence="3" id="KW-0963">Cytoplasm</keyword>
<feature type="transmembrane region" description="Helical" evidence="10">
    <location>
        <begin position="12"/>
        <end position="28"/>
    </location>
</feature>
<dbReference type="SMART" id="SM00235">
    <property type="entry name" value="ZnMc"/>
    <property type="match status" value="1"/>
</dbReference>
<evidence type="ECO:0000256" key="1">
    <source>
        <dbReference type="ARBA" id="ARBA00004138"/>
    </source>
</evidence>
<organism evidence="12 13">
    <name type="scientific">Allofranklinella schreckenbergeri</name>
    <dbReference type="NCBI Taxonomy" id="1076744"/>
    <lineage>
        <taxon>Bacteria</taxon>
        <taxon>Pseudomonadati</taxon>
        <taxon>Pseudomonadota</taxon>
        <taxon>Betaproteobacteria</taxon>
        <taxon>Burkholderiales</taxon>
        <taxon>Comamonadaceae</taxon>
        <taxon>Allofranklinella</taxon>
    </lineage>
</organism>
<dbReference type="Proteomes" id="UP000281171">
    <property type="component" value="Unassembled WGS sequence"/>
</dbReference>
<evidence type="ECO:0000259" key="11">
    <source>
        <dbReference type="SMART" id="SM00235"/>
    </source>
</evidence>
<dbReference type="InterPro" id="IPR053879">
    <property type="entry name" value="HYDIN_VesB_CFA65-like_Ig"/>
</dbReference>
<evidence type="ECO:0000256" key="9">
    <source>
        <dbReference type="ARBA" id="ARBA00023273"/>
    </source>
</evidence>
<dbReference type="PRINTS" id="PR00138">
    <property type="entry name" value="MATRIXIN"/>
</dbReference>
<evidence type="ECO:0000256" key="10">
    <source>
        <dbReference type="SAM" id="Phobius"/>
    </source>
</evidence>
<gene>
    <name evidence="12" type="ORF">EBQ24_06850</name>
</gene>
<keyword evidence="7" id="KW-0862">Zinc</keyword>
<keyword evidence="10" id="KW-0472">Membrane</keyword>
<protein>
    <submittedName>
        <fullName evidence="12">Choice-of-anchor D domain-containing protein</fullName>
    </submittedName>
</protein>
<evidence type="ECO:0000313" key="12">
    <source>
        <dbReference type="EMBL" id="RMX09413.1"/>
    </source>
</evidence>